<keyword evidence="7" id="KW-0283">Flagellar rotation</keyword>
<evidence type="ECO:0000256" key="3">
    <source>
        <dbReference type="ARBA" id="ARBA00010299"/>
    </source>
</evidence>
<protein>
    <recommendedName>
        <fullName evidence="4">Flagellar motor switch protein FliG</fullName>
    </recommendedName>
</protein>
<evidence type="ECO:0000256" key="8">
    <source>
        <dbReference type="ARBA" id="ARBA00023136"/>
    </source>
</evidence>
<reference evidence="14 15" key="1">
    <citation type="submission" date="2018-07" db="EMBL/GenBank/DDBJ databases">
        <title>Comparative genomes isolates from brazilian mangrove.</title>
        <authorList>
            <person name="De Araujo J.E."/>
            <person name="Taketani R.G."/>
            <person name="Silva M.C.P."/>
            <person name="Lourenco M.V."/>
            <person name="Oliveira V.M."/>
            <person name="Andreote F.D."/>
        </authorList>
    </citation>
    <scope>NUCLEOTIDE SEQUENCE [LARGE SCALE GENOMIC DNA]</scope>
    <source>
        <strain evidence="14 15">HEX PRIS-MGV</strain>
    </source>
</reference>
<evidence type="ECO:0000256" key="7">
    <source>
        <dbReference type="ARBA" id="ARBA00022779"/>
    </source>
</evidence>
<dbReference type="Pfam" id="PF01706">
    <property type="entry name" value="FliG_C"/>
    <property type="match status" value="1"/>
</dbReference>
<comment type="subcellular location">
    <subcellularLocation>
        <location evidence="1">Bacterial flagellum basal body</location>
    </subcellularLocation>
    <subcellularLocation>
        <location evidence="2">Cell membrane</location>
        <topology evidence="2">Peripheral membrane protein</topology>
        <orientation evidence="2">Cytoplasmic side</orientation>
    </subcellularLocation>
</comment>
<dbReference type="Gene3D" id="1.10.220.30">
    <property type="match status" value="3"/>
</dbReference>
<dbReference type="EMBL" id="QPEX01000045">
    <property type="protein sequence ID" value="RCS41379.1"/>
    <property type="molecule type" value="Genomic_DNA"/>
</dbReference>
<dbReference type="Pfam" id="PF14842">
    <property type="entry name" value="FliG_N"/>
    <property type="match status" value="1"/>
</dbReference>
<comment type="caution">
    <text evidence="14">The sequence shown here is derived from an EMBL/GenBank/DDBJ whole genome shotgun (WGS) entry which is preliminary data.</text>
</comment>
<evidence type="ECO:0000259" key="13">
    <source>
        <dbReference type="Pfam" id="PF14842"/>
    </source>
</evidence>
<keyword evidence="6" id="KW-0145">Chemotaxis</keyword>
<dbReference type="InterPro" id="IPR023087">
    <property type="entry name" value="Flg_Motor_Flig_C"/>
</dbReference>
<feature type="domain" description="Flagellar motor switch protein FliG middle" evidence="12">
    <location>
        <begin position="110"/>
        <end position="178"/>
    </location>
</feature>
<dbReference type="GO" id="GO:0003774">
    <property type="term" value="F:cytoskeletal motor activity"/>
    <property type="evidence" value="ECO:0007669"/>
    <property type="project" value="InterPro"/>
</dbReference>
<evidence type="ECO:0000256" key="6">
    <source>
        <dbReference type="ARBA" id="ARBA00022500"/>
    </source>
</evidence>
<dbReference type="InterPro" id="IPR032779">
    <property type="entry name" value="FliG_M"/>
</dbReference>
<dbReference type="RefSeq" id="WP_114372515.1">
    <property type="nucleotide sequence ID" value="NZ_QPEX01000045.1"/>
</dbReference>
<proteinExistence type="inferred from homology"/>
<dbReference type="OrthoDB" id="9780302at2"/>
<feature type="domain" description="Flagellar motor switch protein FliG C-terminal" evidence="11">
    <location>
        <begin position="287"/>
        <end position="374"/>
    </location>
</feature>
<evidence type="ECO:0000256" key="9">
    <source>
        <dbReference type="ARBA" id="ARBA00023143"/>
    </source>
</evidence>
<dbReference type="PANTHER" id="PTHR30534">
    <property type="entry name" value="FLAGELLAR MOTOR SWITCH PROTEIN FLIG"/>
    <property type="match status" value="1"/>
</dbReference>
<dbReference type="Proteomes" id="UP000253562">
    <property type="component" value="Unassembled WGS sequence"/>
</dbReference>
<organism evidence="14 15">
    <name type="scientific">Bremerella cremea</name>
    <dbReference type="NCBI Taxonomy" id="1031537"/>
    <lineage>
        <taxon>Bacteria</taxon>
        <taxon>Pseudomonadati</taxon>
        <taxon>Planctomycetota</taxon>
        <taxon>Planctomycetia</taxon>
        <taxon>Pirellulales</taxon>
        <taxon>Pirellulaceae</taxon>
        <taxon>Bremerella</taxon>
    </lineage>
</organism>
<dbReference type="GO" id="GO:0005886">
    <property type="term" value="C:plasma membrane"/>
    <property type="evidence" value="ECO:0007669"/>
    <property type="project" value="UniProtKB-SubCell"/>
</dbReference>
<evidence type="ECO:0000256" key="2">
    <source>
        <dbReference type="ARBA" id="ARBA00004413"/>
    </source>
</evidence>
<evidence type="ECO:0000259" key="11">
    <source>
        <dbReference type="Pfam" id="PF01706"/>
    </source>
</evidence>
<feature type="region of interest" description="Disordered" evidence="10">
    <location>
        <begin position="266"/>
        <end position="292"/>
    </location>
</feature>
<dbReference type="PRINTS" id="PR00954">
    <property type="entry name" value="FLGMOTORFLIG"/>
</dbReference>
<sequence length="391" mass="42884">MNTTSDCIRKAAIVIASLDEASADRLLDSMPEEVASQIRWMSIELDDVTEAERQQVLDEFLRNSGRTAPVEDSGVELEFTYQEPAPVAPAKEAVPTPPPFAFLNDAPCEMLAPFFEQEHPQVTAVVMSYLQPERASDILRQLPARLQADVVHRITQLDEPSQEIVNEIEARIKQIVSRQTLSFERRRLGMAAAQAILKASSGDQAQQLLDELRNRGSHLLDDLEKFQANPQSVAVVLPTTTPTVVEPSPKNIEPPRPVATAREAQPIAAVPQSSPKPKPVKAPPAQTELPQPNFPFERFAQLDDQSLAKVLHQTGPKVVLLALCGASPAVMKRISRGLGNGDMKLLSQRIRQMQPVLLSDIDRAKRTMCLAADQLLSPSVSTPMSQLQAAA</sequence>
<dbReference type="InterPro" id="IPR011002">
    <property type="entry name" value="FliG_a-hlx"/>
</dbReference>
<evidence type="ECO:0000256" key="4">
    <source>
        <dbReference type="ARBA" id="ARBA00021870"/>
    </source>
</evidence>
<keyword evidence="9" id="KW-0975">Bacterial flagellum</keyword>
<comment type="similarity">
    <text evidence="3">Belongs to the FliG family.</text>
</comment>
<dbReference type="SUPFAM" id="SSF48029">
    <property type="entry name" value="FliG"/>
    <property type="match status" value="3"/>
</dbReference>
<dbReference type="GO" id="GO:0009425">
    <property type="term" value="C:bacterial-type flagellum basal body"/>
    <property type="evidence" value="ECO:0007669"/>
    <property type="project" value="UniProtKB-SubCell"/>
</dbReference>
<dbReference type="GO" id="GO:0071973">
    <property type="term" value="P:bacterial-type flagellum-dependent cell motility"/>
    <property type="evidence" value="ECO:0007669"/>
    <property type="project" value="InterPro"/>
</dbReference>
<evidence type="ECO:0000256" key="5">
    <source>
        <dbReference type="ARBA" id="ARBA00022475"/>
    </source>
</evidence>
<evidence type="ECO:0000259" key="12">
    <source>
        <dbReference type="Pfam" id="PF14841"/>
    </source>
</evidence>
<dbReference type="AlphaFoldDB" id="A0A368KKU8"/>
<accession>A0A368KKU8</accession>
<feature type="domain" description="Flagellar motor switch protein FliG N-terminal" evidence="13">
    <location>
        <begin position="8"/>
        <end position="75"/>
    </location>
</feature>
<dbReference type="InterPro" id="IPR000090">
    <property type="entry name" value="Flg_Motor_Flig"/>
</dbReference>
<evidence type="ECO:0000256" key="1">
    <source>
        <dbReference type="ARBA" id="ARBA00004117"/>
    </source>
</evidence>
<dbReference type="GO" id="GO:0006935">
    <property type="term" value="P:chemotaxis"/>
    <property type="evidence" value="ECO:0007669"/>
    <property type="project" value="UniProtKB-KW"/>
</dbReference>
<dbReference type="InterPro" id="IPR028263">
    <property type="entry name" value="FliG_N"/>
</dbReference>
<evidence type="ECO:0000313" key="15">
    <source>
        <dbReference type="Proteomes" id="UP000253562"/>
    </source>
</evidence>
<keyword evidence="8" id="KW-0472">Membrane</keyword>
<name>A0A368KKU8_9BACT</name>
<keyword evidence="5" id="KW-1003">Cell membrane</keyword>
<gene>
    <name evidence="14" type="ORF">DTL42_22735</name>
</gene>
<evidence type="ECO:0000256" key="10">
    <source>
        <dbReference type="SAM" id="MobiDB-lite"/>
    </source>
</evidence>
<evidence type="ECO:0000313" key="14">
    <source>
        <dbReference type="EMBL" id="RCS41379.1"/>
    </source>
</evidence>
<dbReference type="PANTHER" id="PTHR30534:SF0">
    <property type="entry name" value="FLAGELLAR MOTOR SWITCH PROTEIN FLIG"/>
    <property type="match status" value="1"/>
</dbReference>
<dbReference type="Pfam" id="PF14841">
    <property type="entry name" value="FliG_M"/>
    <property type="match status" value="1"/>
</dbReference>